<dbReference type="Proteomes" id="UP000031561">
    <property type="component" value="Unassembled WGS sequence"/>
</dbReference>
<evidence type="ECO:0008006" key="4">
    <source>
        <dbReference type="Google" id="ProtNLM"/>
    </source>
</evidence>
<comment type="caution">
    <text evidence="2">The sequence shown here is derived from an EMBL/GenBank/DDBJ whole genome shotgun (WGS) entry which is preliminary data.</text>
</comment>
<accession>A0ABD4T796</accession>
<dbReference type="AlphaFoldDB" id="A0ABD4T796"/>
<name>A0ABD4T796_9CYAN</name>
<protein>
    <recommendedName>
        <fullName evidence="4">IclR-ED domain-containing protein</fullName>
    </recommendedName>
</protein>
<organism evidence="2 3">
    <name type="scientific">Lyngbya confervoides BDU141951</name>
    <dbReference type="NCBI Taxonomy" id="1574623"/>
    <lineage>
        <taxon>Bacteria</taxon>
        <taxon>Bacillati</taxon>
        <taxon>Cyanobacteriota</taxon>
        <taxon>Cyanophyceae</taxon>
        <taxon>Oscillatoriophycideae</taxon>
        <taxon>Oscillatoriales</taxon>
        <taxon>Microcoleaceae</taxon>
        <taxon>Lyngbya</taxon>
    </lineage>
</organism>
<keyword evidence="3" id="KW-1185">Reference proteome</keyword>
<gene>
    <name evidence="2" type="ORF">QQ91_0016255</name>
</gene>
<dbReference type="EMBL" id="JTHE03000091">
    <property type="protein sequence ID" value="MCM1984375.1"/>
    <property type="molecule type" value="Genomic_DNA"/>
</dbReference>
<keyword evidence="1" id="KW-0812">Transmembrane</keyword>
<proteinExistence type="predicted"/>
<keyword evidence="1" id="KW-0472">Membrane</keyword>
<feature type="transmembrane region" description="Helical" evidence="1">
    <location>
        <begin position="41"/>
        <end position="58"/>
    </location>
</feature>
<reference evidence="2 3" key="1">
    <citation type="journal article" date="2015" name="Genome Announc.">
        <title>Draft Genome Sequence of Filamentous Marine Cyanobacterium Lyngbya confervoides Strain BDU141951.</title>
        <authorList>
            <person name="Chandrababunaidu M.M."/>
            <person name="Sen D."/>
            <person name="Tripathy S."/>
        </authorList>
    </citation>
    <scope>NUCLEOTIDE SEQUENCE [LARGE SCALE GENOMIC DNA]</scope>
    <source>
        <strain evidence="2 3">BDU141951</strain>
    </source>
</reference>
<evidence type="ECO:0000313" key="3">
    <source>
        <dbReference type="Proteomes" id="UP000031561"/>
    </source>
</evidence>
<evidence type="ECO:0000313" key="2">
    <source>
        <dbReference type="EMBL" id="MCM1984375.1"/>
    </source>
</evidence>
<dbReference type="RefSeq" id="WP_166276259.1">
    <property type="nucleotide sequence ID" value="NZ_JTHE03000091.1"/>
</dbReference>
<evidence type="ECO:0000256" key="1">
    <source>
        <dbReference type="SAM" id="Phobius"/>
    </source>
</evidence>
<keyword evidence="1" id="KW-1133">Transmembrane helix</keyword>
<sequence length="67" mass="7556">MVVPVLNHEGAIALIGANDEKPYMKLIGALIKLEELAWQRLQAFCLIPSPAYLNVLLIKKREKTLQK</sequence>